<gene>
    <name evidence="1" type="ORF">Pr1d_44700</name>
</gene>
<dbReference type="OrthoDB" id="274534at2"/>
<evidence type="ECO:0000313" key="2">
    <source>
        <dbReference type="Proteomes" id="UP000323917"/>
    </source>
</evidence>
<protein>
    <submittedName>
        <fullName evidence="1">Leucine Rich repeats (2 copies)</fullName>
    </submittedName>
</protein>
<proteinExistence type="predicted"/>
<name>A0A5B9QHS1_9BACT</name>
<keyword evidence="2" id="KW-1185">Reference proteome</keyword>
<dbReference type="SUPFAM" id="SSF52047">
    <property type="entry name" value="RNI-like"/>
    <property type="match status" value="1"/>
</dbReference>
<evidence type="ECO:0000313" key="1">
    <source>
        <dbReference type="EMBL" id="QEG37130.1"/>
    </source>
</evidence>
<dbReference type="RefSeq" id="WP_148075405.1">
    <property type="nucleotide sequence ID" value="NZ_CP042913.1"/>
</dbReference>
<sequence length="239" mass="27296">MLNSSVDRVKWHPRIRFSLRALLLLVTFSSVWLAVQVHQAKRQVALVNTIQELGGEIRYDYQPHVMEDAWLTYQAETSWLPPPKYEPSGPVWLRRLIGNEYFQTVVGIRFKKRGEISESAIEQIASQANLEELYLMRTGISDSDLQVIGQLKKLELLVIRDNQVTDEGLAYLHSLESLKQLNVINTSVTAVGVAKLKQYLPDCIVHLEEPTLAEDSKELSKKFQLKNSRSLKLPQLPGF</sequence>
<dbReference type="InterPro" id="IPR032675">
    <property type="entry name" value="LRR_dom_sf"/>
</dbReference>
<dbReference type="EMBL" id="CP042913">
    <property type="protein sequence ID" value="QEG37130.1"/>
    <property type="molecule type" value="Genomic_DNA"/>
</dbReference>
<organism evidence="1 2">
    <name type="scientific">Bythopirellula goksoeyrii</name>
    <dbReference type="NCBI Taxonomy" id="1400387"/>
    <lineage>
        <taxon>Bacteria</taxon>
        <taxon>Pseudomonadati</taxon>
        <taxon>Planctomycetota</taxon>
        <taxon>Planctomycetia</taxon>
        <taxon>Pirellulales</taxon>
        <taxon>Lacipirellulaceae</taxon>
        <taxon>Bythopirellula</taxon>
    </lineage>
</organism>
<dbReference type="Gene3D" id="3.80.10.10">
    <property type="entry name" value="Ribonuclease Inhibitor"/>
    <property type="match status" value="1"/>
</dbReference>
<dbReference type="AlphaFoldDB" id="A0A5B9QHS1"/>
<dbReference type="KEGG" id="bgok:Pr1d_44700"/>
<dbReference type="Proteomes" id="UP000323917">
    <property type="component" value="Chromosome"/>
</dbReference>
<reference evidence="1 2" key="1">
    <citation type="submission" date="2019-08" db="EMBL/GenBank/DDBJ databases">
        <title>Deep-cultivation of Planctomycetes and their phenomic and genomic characterization uncovers novel biology.</title>
        <authorList>
            <person name="Wiegand S."/>
            <person name="Jogler M."/>
            <person name="Boedeker C."/>
            <person name="Pinto D."/>
            <person name="Vollmers J."/>
            <person name="Rivas-Marin E."/>
            <person name="Kohn T."/>
            <person name="Peeters S.H."/>
            <person name="Heuer A."/>
            <person name="Rast P."/>
            <person name="Oberbeckmann S."/>
            <person name="Bunk B."/>
            <person name="Jeske O."/>
            <person name="Meyerdierks A."/>
            <person name="Storesund J.E."/>
            <person name="Kallscheuer N."/>
            <person name="Luecker S."/>
            <person name="Lage O.M."/>
            <person name="Pohl T."/>
            <person name="Merkel B.J."/>
            <person name="Hornburger P."/>
            <person name="Mueller R.-W."/>
            <person name="Bruemmer F."/>
            <person name="Labrenz M."/>
            <person name="Spormann A.M."/>
            <person name="Op den Camp H."/>
            <person name="Overmann J."/>
            <person name="Amann R."/>
            <person name="Jetten M.S.M."/>
            <person name="Mascher T."/>
            <person name="Medema M.H."/>
            <person name="Devos D.P."/>
            <person name="Kaster A.-K."/>
            <person name="Ovreas L."/>
            <person name="Rohde M."/>
            <person name="Galperin M.Y."/>
            <person name="Jogler C."/>
        </authorList>
    </citation>
    <scope>NUCLEOTIDE SEQUENCE [LARGE SCALE GENOMIC DNA]</scope>
    <source>
        <strain evidence="1 2">Pr1d</strain>
    </source>
</reference>
<accession>A0A5B9QHS1</accession>